<keyword evidence="3" id="KW-1185">Reference proteome</keyword>
<dbReference type="Proteomes" id="UP000717585">
    <property type="component" value="Unassembled WGS sequence"/>
</dbReference>
<feature type="transmembrane region" description="Helical" evidence="1">
    <location>
        <begin position="61"/>
        <end position="80"/>
    </location>
</feature>
<feature type="transmembrane region" description="Helical" evidence="1">
    <location>
        <begin position="237"/>
        <end position="257"/>
    </location>
</feature>
<dbReference type="EMBL" id="JAHDYR010000003">
    <property type="protein sequence ID" value="KAG9397123.1"/>
    <property type="molecule type" value="Genomic_DNA"/>
</dbReference>
<organism evidence="2 3">
    <name type="scientific">Carpediemonas membranifera</name>
    <dbReference type="NCBI Taxonomy" id="201153"/>
    <lineage>
        <taxon>Eukaryota</taxon>
        <taxon>Metamonada</taxon>
        <taxon>Carpediemonas-like organisms</taxon>
        <taxon>Carpediemonas</taxon>
    </lineage>
</organism>
<keyword evidence="1" id="KW-0812">Transmembrane</keyword>
<evidence type="ECO:0000313" key="3">
    <source>
        <dbReference type="Proteomes" id="UP000717585"/>
    </source>
</evidence>
<feature type="transmembrane region" description="Helical" evidence="1">
    <location>
        <begin position="162"/>
        <end position="179"/>
    </location>
</feature>
<sequence length="282" mass="31207">MDGAGKKRLRVSPGVFNTLVPEWYLANLSIAWMPLQTILNVFNLVIVFYKTLAEKSDWPIILSNLFIALATVFSVLYIAFAQKNGISLSFDRSRRAIVRKAVISISYGLLRVASTHMDVVYFRDAHETTALFWAALLLLLYLFAASINPASQTIQLKHAERATLVPAVAAVIILILLATGYVPPALRGVMMDSSLLLLVWHGKAMGTLRLSAPVATYSLWTGQAMLLGVILGGAPGVLLFLVFILFAVATPLLMRVLDRLRREDVRIHTEQVQLDVLNADKY</sequence>
<dbReference type="AlphaFoldDB" id="A0A8J6AYE6"/>
<name>A0A8J6AYE6_9EUKA</name>
<proteinExistence type="predicted"/>
<gene>
    <name evidence="2" type="ORF">J8273_1031</name>
</gene>
<keyword evidence="1" id="KW-1133">Transmembrane helix</keyword>
<comment type="caution">
    <text evidence="2">The sequence shown here is derived from an EMBL/GenBank/DDBJ whole genome shotgun (WGS) entry which is preliminary data.</text>
</comment>
<evidence type="ECO:0000313" key="2">
    <source>
        <dbReference type="EMBL" id="KAG9397123.1"/>
    </source>
</evidence>
<protein>
    <submittedName>
        <fullName evidence="2">Uncharacterized protein</fullName>
    </submittedName>
</protein>
<keyword evidence="1" id="KW-0472">Membrane</keyword>
<feature type="transmembrane region" description="Helical" evidence="1">
    <location>
        <begin position="23"/>
        <end position="49"/>
    </location>
</feature>
<accession>A0A8J6AYE6</accession>
<evidence type="ECO:0000256" key="1">
    <source>
        <dbReference type="SAM" id="Phobius"/>
    </source>
</evidence>
<reference evidence="2" key="1">
    <citation type="submission" date="2021-05" db="EMBL/GenBank/DDBJ databases">
        <title>A free-living protist that lacks canonical eukaryotic 1 DNA replication and segregation systems.</title>
        <authorList>
            <person name="Salas-Leiva D.E."/>
            <person name="Tromer E.C."/>
            <person name="Curtis B.A."/>
            <person name="Jerlstrom-Hultqvist J."/>
            <person name="Kolisko M."/>
            <person name="Yi Z."/>
            <person name="Salas-Leiva J.S."/>
            <person name="Gallot-Lavallee L."/>
            <person name="Kops G.J.P.L."/>
            <person name="Archibald J.M."/>
            <person name="Simpson A.G.B."/>
            <person name="Roger A.J."/>
        </authorList>
    </citation>
    <scope>NUCLEOTIDE SEQUENCE</scope>
    <source>
        <strain evidence="2">BICM</strain>
    </source>
</reference>
<feature type="transmembrane region" description="Helical" evidence="1">
    <location>
        <begin position="130"/>
        <end position="150"/>
    </location>
</feature>